<dbReference type="Proteomes" id="UP000184485">
    <property type="component" value="Unassembled WGS sequence"/>
</dbReference>
<dbReference type="Pfam" id="PF14559">
    <property type="entry name" value="TPR_19"/>
    <property type="match status" value="1"/>
</dbReference>
<dbReference type="AlphaFoldDB" id="A0A1M5FJ00"/>
<keyword evidence="1" id="KW-0802">TPR repeat</keyword>
<dbReference type="SMART" id="SM00028">
    <property type="entry name" value="TPR"/>
    <property type="match status" value="1"/>
</dbReference>
<evidence type="ECO:0000256" key="2">
    <source>
        <dbReference type="SAM" id="SignalP"/>
    </source>
</evidence>
<dbReference type="SUPFAM" id="SSF48452">
    <property type="entry name" value="TPR-like"/>
    <property type="match status" value="1"/>
</dbReference>
<evidence type="ECO:0000256" key="1">
    <source>
        <dbReference type="PROSITE-ProRule" id="PRU00339"/>
    </source>
</evidence>
<proteinExistence type="predicted"/>
<sequence>MTNMFGFATRTALAVGISVLAALPAAAASGGGGGGSGGGSSGSGGMPANQVCRKGLVWSKALERCVKAQSGSLSDKELTQQGRALALAGYYDNALAVLDAVGNKKDATVLTYIGYSHRKMGDVDVGIGYYKQALELEPDNLNTREYLGEGYATAGRIEEAKAELATLAKLCGNTSCEQYQDLSNFLTTGHE</sequence>
<dbReference type="RefSeq" id="WP_084527368.1">
    <property type="nucleotide sequence ID" value="NZ_FQUP01000003.1"/>
</dbReference>
<dbReference type="OrthoDB" id="8592798at2"/>
<reference evidence="3 4" key="1">
    <citation type="submission" date="2016-11" db="EMBL/GenBank/DDBJ databases">
        <authorList>
            <person name="Jaros S."/>
            <person name="Januszkiewicz K."/>
            <person name="Wedrychowicz H."/>
        </authorList>
    </citation>
    <scope>NUCLEOTIDE SEQUENCE [LARGE SCALE GENOMIC DNA]</scope>
    <source>
        <strain evidence="3 4">DSM 19436</strain>
    </source>
</reference>
<feature type="chain" id="PRO_5012861192" evidence="2">
    <location>
        <begin position="28"/>
        <end position="191"/>
    </location>
</feature>
<accession>A0A1M5FJ00</accession>
<dbReference type="Gene3D" id="1.25.40.10">
    <property type="entry name" value="Tetratricopeptide repeat domain"/>
    <property type="match status" value="1"/>
</dbReference>
<dbReference type="STRING" id="1122133.SAMN02745157_3065"/>
<protein>
    <submittedName>
        <fullName evidence="3">Tetratricopeptide repeat-containing protein</fullName>
    </submittedName>
</protein>
<gene>
    <name evidence="3" type="ORF">SAMN02745157_3065</name>
</gene>
<evidence type="ECO:0000313" key="3">
    <source>
        <dbReference type="EMBL" id="SHF91454.1"/>
    </source>
</evidence>
<dbReference type="InterPro" id="IPR019734">
    <property type="entry name" value="TPR_rpt"/>
</dbReference>
<dbReference type="PROSITE" id="PS50005">
    <property type="entry name" value="TPR"/>
    <property type="match status" value="1"/>
</dbReference>
<keyword evidence="2" id="KW-0732">Signal</keyword>
<organism evidence="3 4">
    <name type="scientific">Kaistia soli DSM 19436</name>
    <dbReference type="NCBI Taxonomy" id="1122133"/>
    <lineage>
        <taxon>Bacteria</taxon>
        <taxon>Pseudomonadati</taxon>
        <taxon>Pseudomonadota</taxon>
        <taxon>Alphaproteobacteria</taxon>
        <taxon>Hyphomicrobiales</taxon>
        <taxon>Kaistiaceae</taxon>
        <taxon>Kaistia</taxon>
    </lineage>
</organism>
<keyword evidence="4" id="KW-1185">Reference proteome</keyword>
<feature type="signal peptide" evidence="2">
    <location>
        <begin position="1"/>
        <end position="27"/>
    </location>
</feature>
<dbReference type="EMBL" id="FQUP01000003">
    <property type="protein sequence ID" value="SHF91454.1"/>
    <property type="molecule type" value="Genomic_DNA"/>
</dbReference>
<dbReference type="InterPro" id="IPR011990">
    <property type="entry name" value="TPR-like_helical_dom_sf"/>
</dbReference>
<feature type="repeat" description="TPR" evidence="1">
    <location>
        <begin position="107"/>
        <end position="140"/>
    </location>
</feature>
<evidence type="ECO:0000313" key="4">
    <source>
        <dbReference type="Proteomes" id="UP000184485"/>
    </source>
</evidence>
<name>A0A1M5FJ00_9HYPH</name>